<comment type="caution">
    <text evidence="2">The sequence shown here is derived from an EMBL/GenBank/DDBJ whole genome shotgun (WGS) entry which is preliminary data.</text>
</comment>
<sequence length="344" mass="38609">MRVPLRSGSQSRATPVDSVIGCGIAVPKMSRMRDINGARIKHISFEYRDSRSWPRGEPTTPIETRIALKLGEVHLTSITSSKFVEVTPPSVPTTPSRRSSRHSGCRAPSPRHRCHSPRCFVLTGAAAAARGVCCRSQRRRLCDRSRRQTPRLSRSRRDAGHPRHIRSSRCVGRPLEIAPARSRPHRLADPSRSLPGRSLVHRLCIETPPPYHPIRPRVYDCRPRLRLNRAVWPSPSRARWLASLVRVLARGSSHLASPRTTVCAPVATSRRLELPVHRRIYWFAAGSVGAPSPLSSPLISSFSHLPITLYLLCSYPNLMFSRDSCGAKLEAHQKYNYSNDFLKN</sequence>
<feature type="compositionally biased region" description="Basic residues" evidence="1">
    <location>
        <begin position="98"/>
        <end position="109"/>
    </location>
</feature>
<keyword evidence="3" id="KW-1185">Reference proteome</keyword>
<gene>
    <name evidence="2" type="ORF">Scep_024358</name>
</gene>
<feature type="region of interest" description="Disordered" evidence="1">
    <location>
        <begin position="85"/>
        <end position="109"/>
    </location>
</feature>
<protein>
    <submittedName>
        <fullName evidence="2">Uncharacterized protein</fullName>
    </submittedName>
</protein>
<reference evidence="2 3" key="1">
    <citation type="submission" date="2024-01" db="EMBL/GenBank/DDBJ databases">
        <title>Genome assemblies of Stephania.</title>
        <authorList>
            <person name="Yang L."/>
        </authorList>
    </citation>
    <scope>NUCLEOTIDE SEQUENCE [LARGE SCALE GENOMIC DNA]</scope>
    <source>
        <strain evidence="2">JXDWG</strain>
        <tissue evidence="2">Leaf</tissue>
    </source>
</reference>
<organism evidence="2 3">
    <name type="scientific">Stephania cephalantha</name>
    <dbReference type="NCBI Taxonomy" id="152367"/>
    <lineage>
        <taxon>Eukaryota</taxon>
        <taxon>Viridiplantae</taxon>
        <taxon>Streptophyta</taxon>
        <taxon>Embryophyta</taxon>
        <taxon>Tracheophyta</taxon>
        <taxon>Spermatophyta</taxon>
        <taxon>Magnoliopsida</taxon>
        <taxon>Ranunculales</taxon>
        <taxon>Menispermaceae</taxon>
        <taxon>Menispermoideae</taxon>
        <taxon>Cissampelideae</taxon>
        <taxon>Stephania</taxon>
    </lineage>
</organism>
<evidence type="ECO:0000313" key="2">
    <source>
        <dbReference type="EMBL" id="KAK9100928.1"/>
    </source>
</evidence>
<dbReference type="Proteomes" id="UP001419268">
    <property type="component" value="Unassembled WGS sequence"/>
</dbReference>
<proteinExistence type="predicted"/>
<dbReference type="AlphaFoldDB" id="A0AAP0F3K2"/>
<evidence type="ECO:0000256" key="1">
    <source>
        <dbReference type="SAM" id="MobiDB-lite"/>
    </source>
</evidence>
<accession>A0AAP0F3K2</accession>
<dbReference type="EMBL" id="JBBNAG010000010">
    <property type="protein sequence ID" value="KAK9100928.1"/>
    <property type="molecule type" value="Genomic_DNA"/>
</dbReference>
<evidence type="ECO:0000313" key="3">
    <source>
        <dbReference type="Proteomes" id="UP001419268"/>
    </source>
</evidence>
<name>A0AAP0F3K2_9MAGN</name>
<feature type="region of interest" description="Disordered" evidence="1">
    <location>
        <begin position="144"/>
        <end position="168"/>
    </location>
</feature>